<dbReference type="PANTHER" id="PTHR13812:SF19">
    <property type="entry name" value="KETIMINE REDUCTASE MU-CRYSTALLIN"/>
    <property type="match status" value="1"/>
</dbReference>
<dbReference type="InterPro" id="IPR023401">
    <property type="entry name" value="ODC_N"/>
</dbReference>
<comment type="similarity">
    <text evidence="1">Belongs to the ornithine cyclodeaminase/mu-crystallin family.</text>
</comment>
<dbReference type="InterPro" id="IPR036291">
    <property type="entry name" value="NAD(P)-bd_dom_sf"/>
</dbReference>
<dbReference type="Gene3D" id="3.40.50.720">
    <property type="entry name" value="NAD(P)-binding Rossmann-like Domain"/>
    <property type="match status" value="1"/>
</dbReference>
<name>A0A381Z339_9ZZZZ</name>
<sequence length="257" mass="27612">MPAISSTGIGIKLVTVMTQNPTIGLPLVHGFYLYCDKKTGVPKATFDGSALTTLRTPAASAVATEILSTETTRSLGIFGTGVQARGHIEAMLTVRPNIEQIVISGRTRESTEKFVNSLKINNQKITVGSPEETAACDLVCACTSAKKPVIPTNSVKPGAHLNLIGSFSDEQKEADSKLIQNAEIFVDHRTAAKEEAGELIAAELEENWSFENIVGDFSQLVQGKVNRSSLEAITLFKSVGLATWDLIVAEMIYNETN</sequence>
<dbReference type="FunFam" id="3.40.50.720:FF:000311">
    <property type="entry name" value="Ornithine cyclodeaminase"/>
    <property type="match status" value="1"/>
</dbReference>
<evidence type="ECO:0008006" key="3">
    <source>
        <dbReference type="Google" id="ProtNLM"/>
    </source>
</evidence>
<dbReference type="Gene3D" id="3.30.1780.10">
    <property type="entry name" value="ornithine cyclodeaminase, domain 1"/>
    <property type="match status" value="1"/>
</dbReference>
<organism evidence="2">
    <name type="scientific">marine metagenome</name>
    <dbReference type="NCBI Taxonomy" id="408172"/>
    <lineage>
        <taxon>unclassified sequences</taxon>
        <taxon>metagenomes</taxon>
        <taxon>ecological metagenomes</taxon>
    </lineage>
</organism>
<dbReference type="Pfam" id="PF02423">
    <property type="entry name" value="OCD_Mu_crystall"/>
    <property type="match status" value="1"/>
</dbReference>
<reference evidence="2" key="1">
    <citation type="submission" date="2018-05" db="EMBL/GenBank/DDBJ databases">
        <authorList>
            <person name="Lanie J.A."/>
            <person name="Ng W.-L."/>
            <person name="Kazmierczak K.M."/>
            <person name="Andrzejewski T.M."/>
            <person name="Davidsen T.M."/>
            <person name="Wayne K.J."/>
            <person name="Tettelin H."/>
            <person name="Glass J.I."/>
            <person name="Rusch D."/>
            <person name="Podicherti R."/>
            <person name="Tsui H.-C.T."/>
            <person name="Winkler M.E."/>
        </authorList>
    </citation>
    <scope>NUCLEOTIDE SEQUENCE</scope>
</reference>
<dbReference type="GO" id="GO:0005737">
    <property type="term" value="C:cytoplasm"/>
    <property type="evidence" value="ECO:0007669"/>
    <property type="project" value="TreeGrafter"/>
</dbReference>
<dbReference type="PANTHER" id="PTHR13812">
    <property type="entry name" value="KETIMINE REDUCTASE MU-CRYSTALLIN"/>
    <property type="match status" value="1"/>
</dbReference>
<evidence type="ECO:0000256" key="1">
    <source>
        <dbReference type="ARBA" id="ARBA00008903"/>
    </source>
</evidence>
<dbReference type="EMBL" id="UINC01019779">
    <property type="protein sequence ID" value="SVA83698.1"/>
    <property type="molecule type" value="Genomic_DNA"/>
</dbReference>
<dbReference type="InterPro" id="IPR003462">
    <property type="entry name" value="ODC_Mu_crystall"/>
</dbReference>
<dbReference type="SUPFAM" id="SSF51735">
    <property type="entry name" value="NAD(P)-binding Rossmann-fold domains"/>
    <property type="match status" value="1"/>
</dbReference>
<dbReference type="GO" id="GO:0019752">
    <property type="term" value="P:carboxylic acid metabolic process"/>
    <property type="evidence" value="ECO:0007669"/>
    <property type="project" value="UniProtKB-ARBA"/>
</dbReference>
<dbReference type="AlphaFoldDB" id="A0A381Z339"/>
<dbReference type="GO" id="GO:0016491">
    <property type="term" value="F:oxidoreductase activity"/>
    <property type="evidence" value="ECO:0007669"/>
    <property type="project" value="UniProtKB-ARBA"/>
</dbReference>
<evidence type="ECO:0000313" key="2">
    <source>
        <dbReference type="EMBL" id="SVA83698.1"/>
    </source>
</evidence>
<proteinExistence type="inferred from homology"/>
<accession>A0A381Z339</accession>
<protein>
    <recommendedName>
        <fullName evidence="3">Ornithine cyclodeaminase</fullName>
    </recommendedName>
</protein>
<gene>
    <name evidence="2" type="ORF">METZ01_LOCUS136552</name>
</gene>